<accession>Q2LUX3</accession>
<evidence type="ECO:0000256" key="1">
    <source>
        <dbReference type="SAM" id="MobiDB-lite"/>
    </source>
</evidence>
<dbReference type="Pfam" id="PF20551">
    <property type="entry name" value="DUF6765"/>
    <property type="match status" value="1"/>
</dbReference>
<protein>
    <submittedName>
        <fullName evidence="2">Hypothetical cytosolic protein</fullName>
    </submittedName>
</protein>
<proteinExistence type="predicted"/>
<keyword evidence="3" id="KW-1185">Reference proteome</keyword>
<dbReference type="HOGENOM" id="CLU_796261_0_0_7"/>
<evidence type="ECO:0000313" key="2">
    <source>
        <dbReference type="EMBL" id="ABC77883.1"/>
    </source>
</evidence>
<gene>
    <name evidence="2" type="ORF">SYN_00464</name>
</gene>
<evidence type="ECO:0000313" key="3">
    <source>
        <dbReference type="Proteomes" id="UP000001933"/>
    </source>
</evidence>
<dbReference type="InterPro" id="IPR046653">
    <property type="entry name" value="DUF6765"/>
</dbReference>
<dbReference type="KEGG" id="sat:SYN_00464"/>
<dbReference type="STRING" id="56780.SYN_00464"/>
<dbReference type="AlphaFoldDB" id="Q2LUX3"/>
<feature type="region of interest" description="Disordered" evidence="1">
    <location>
        <begin position="1"/>
        <end position="31"/>
    </location>
</feature>
<dbReference type="InParanoid" id="Q2LUX3"/>
<dbReference type="EMBL" id="CP000252">
    <property type="protein sequence ID" value="ABC77883.1"/>
    <property type="molecule type" value="Genomic_DNA"/>
</dbReference>
<dbReference type="eggNOG" id="ENOG502Z8IF">
    <property type="taxonomic scope" value="Bacteria"/>
</dbReference>
<sequence>MCSGKEDTGEASRNHIPLKEKEQRTQPERVSKMDKEFHYHITGIIARRAGFSDEEARTIAHASQLVDDNDTLCSIHDADSGTEYEVYISQTMDILKPKRELMRIYPIFHFLPGDPLAPSARRSDGKMHILTTTPRNNLARKIMKATRKEKSPYRLHRLGVAAHAFADTWAHQNFVGWYDGINGQDMNLLPNIGHADFINHPDWMGHCWNDSRIINNQVNNHHRFLDAAKCLFQEFSLCTKGKNKDASWPVLQEDLQNAMGPVFSGEKLMGAEARLEKYDKLFRLPDYEPRTWFNSAVETSIKGLPDDFMPSLTVFKDHHQWKGNWQNSDWYLFQEAVKAHQAFCMKELTPLFEQMNVKLSDH</sequence>
<organism evidence="2 3">
    <name type="scientific">Syntrophus aciditrophicus (strain SB)</name>
    <dbReference type="NCBI Taxonomy" id="56780"/>
    <lineage>
        <taxon>Bacteria</taxon>
        <taxon>Pseudomonadati</taxon>
        <taxon>Thermodesulfobacteriota</taxon>
        <taxon>Syntrophia</taxon>
        <taxon>Syntrophales</taxon>
        <taxon>Syntrophaceae</taxon>
        <taxon>Syntrophus</taxon>
    </lineage>
</organism>
<dbReference type="Proteomes" id="UP000001933">
    <property type="component" value="Chromosome"/>
</dbReference>
<name>Q2LUX3_SYNAS</name>
<reference evidence="2 3" key="1">
    <citation type="journal article" date="2007" name="Proc. Natl. Acad. Sci. U.S.A.">
        <title>The genome of Syntrophus aciditrophicus: life at the thermodynamic limit of microbial growth.</title>
        <authorList>
            <person name="McInerney M.J."/>
            <person name="Rohlin L."/>
            <person name="Mouttaki H."/>
            <person name="Kim U."/>
            <person name="Krupp R.S."/>
            <person name="Rios-Hernandez L."/>
            <person name="Sieber J."/>
            <person name="Struchtemeyer C.G."/>
            <person name="Bhattacharyya A."/>
            <person name="Campbell J.W."/>
            <person name="Gunsalus R.P."/>
        </authorList>
    </citation>
    <scope>NUCLEOTIDE SEQUENCE [LARGE SCALE GENOMIC DNA]</scope>
    <source>
        <strain evidence="2 3">SB</strain>
    </source>
</reference>